<dbReference type="PANTHER" id="PTHR33219:SF14">
    <property type="entry name" value="PROTEIN COFACTOR ASSEMBLY OF COMPLEX C SUBUNIT B CCB3, CHLOROPLASTIC-RELATED"/>
    <property type="match status" value="1"/>
</dbReference>
<dbReference type="InterPro" id="IPR003425">
    <property type="entry name" value="CCB3/YggT"/>
</dbReference>
<accession>A0A9C9THV7</accession>
<dbReference type="AlphaFoldDB" id="A0A9C9THV7"/>
<dbReference type="Pfam" id="PF02325">
    <property type="entry name" value="CCB3_YggT"/>
    <property type="match status" value="1"/>
</dbReference>
<evidence type="ECO:0000313" key="3">
    <source>
        <dbReference type="EMBL" id="HEU01669.1"/>
    </source>
</evidence>
<keyword evidence="2" id="KW-0472">Membrane</keyword>
<sequence>MATSGHVVAKVRIFMLAVTYVLYQALNLYWWVVIASAILSWLYAFNIVNPGNPFVDSVGRFLWQLTEPVYRRIRKVLPDLGGIDLSPLVVLFAIMFLQYLLVYYVNPAIYSVGV</sequence>
<evidence type="ECO:0000256" key="2">
    <source>
        <dbReference type="SAM" id="Phobius"/>
    </source>
</evidence>
<keyword evidence="2" id="KW-1133">Transmembrane helix</keyword>
<keyword evidence="2" id="KW-0812">Transmembrane</keyword>
<organism evidence="3 4">
    <name type="scientific">Aurantimonas coralicida</name>
    <dbReference type="NCBI Taxonomy" id="182270"/>
    <lineage>
        <taxon>Bacteria</taxon>
        <taxon>Pseudomonadati</taxon>
        <taxon>Pseudomonadota</taxon>
        <taxon>Alphaproteobacteria</taxon>
        <taxon>Hyphomicrobiales</taxon>
        <taxon>Aurantimonadaceae</taxon>
        <taxon>Aurantimonas</taxon>
    </lineage>
</organism>
<dbReference type="Proteomes" id="UP000885680">
    <property type="component" value="Unassembled WGS sequence"/>
</dbReference>
<evidence type="ECO:0000256" key="1">
    <source>
        <dbReference type="ARBA" id="ARBA00010894"/>
    </source>
</evidence>
<dbReference type="GO" id="GO:0016020">
    <property type="term" value="C:membrane"/>
    <property type="evidence" value="ECO:0007669"/>
    <property type="project" value="InterPro"/>
</dbReference>
<proteinExistence type="inferred from homology"/>
<comment type="caution">
    <text evidence="3">The sequence shown here is derived from an EMBL/GenBank/DDBJ whole genome shotgun (WGS) entry which is preliminary data.</text>
</comment>
<reference evidence="3" key="1">
    <citation type="journal article" date="2020" name="mSystems">
        <title>Genome- and Community-Level Interaction Insights into Carbon Utilization and Element Cycling Functions of Hydrothermarchaeota in Hydrothermal Sediment.</title>
        <authorList>
            <person name="Zhou Z."/>
            <person name="Liu Y."/>
            <person name="Xu W."/>
            <person name="Pan J."/>
            <person name="Luo Z.H."/>
            <person name="Li M."/>
        </authorList>
    </citation>
    <scope>NUCLEOTIDE SEQUENCE</scope>
    <source>
        <strain evidence="3">HyVt-347</strain>
    </source>
</reference>
<evidence type="ECO:0000313" key="4">
    <source>
        <dbReference type="Proteomes" id="UP000885680"/>
    </source>
</evidence>
<feature type="transmembrane region" description="Helical" evidence="2">
    <location>
        <begin position="80"/>
        <end position="105"/>
    </location>
</feature>
<comment type="similarity">
    <text evidence="1">Belongs to the YggT family.</text>
</comment>
<dbReference type="PANTHER" id="PTHR33219">
    <property type="entry name" value="YLMG HOMOLOG PROTEIN 2, CHLOROPLASTIC"/>
    <property type="match status" value="1"/>
</dbReference>
<dbReference type="EMBL" id="DRGN01000215">
    <property type="protein sequence ID" value="HEU01669.1"/>
    <property type="molecule type" value="Genomic_DNA"/>
</dbReference>
<protein>
    <submittedName>
        <fullName evidence="3">YggT family protein</fullName>
    </submittedName>
</protein>
<gene>
    <name evidence="3" type="ORF">ENH89_15355</name>
</gene>
<name>A0A9C9THV7_9HYPH</name>